<organism evidence="2 4">
    <name type="scientific">Cellulomonas hominis</name>
    <dbReference type="NCBI Taxonomy" id="156981"/>
    <lineage>
        <taxon>Bacteria</taxon>
        <taxon>Bacillati</taxon>
        <taxon>Actinomycetota</taxon>
        <taxon>Actinomycetes</taxon>
        <taxon>Micrococcales</taxon>
        <taxon>Cellulomonadaceae</taxon>
        <taxon>Cellulomonas</taxon>
    </lineage>
</organism>
<proteinExistence type="predicted"/>
<dbReference type="CDD" id="cd02440">
    <property type="entry name" value="AdoMet_MTases"/>
    <property type="match status" value="1"/>
</dbReference>
<evidence type="ECO:0000313" key="3">
    <source>
        <dbReference type="EMBL" id="MBB5471535.1"/>
    </source>
</evidence>
<dbReference type="Gene3D" id="3.40.50.150">
    <property type="entry name" value="Vaccinia Virus protein VP39"/>
    <property type="match status" value="1"/>
</dbReference>
<dbReference type="EMBL" id="JACHDN010000001">
    <property type="protein sequence ID" value="MBB5471535.1"/>
    <property type="molecule type" value="Genomic_DNA"/>
</dbReference>
<dbReference type="InterPro" id="IPR029063">
    <property type="entry name" value="SAM-dependent_MTases_sf"/>
</dbReference>
<keyword evidence="4" id="KW-1185">Reference proteome</keyword>
<protein>
    <submittedName>
        <fullName evidence="2 3">Methyltransferase</fullName>
    </submittedName>
</protein>
<dbReference type="GO" id="GO:0032259">
    <property type="term" value="P:methylation"/>
    <property type="evidence" value="ECO:0007669"/>
    <property type="project" value="UniProtKB-KW"/>
</dbReference>
<dbReference type="SUPFAM" id="SSF53335">
    <property type="entry name" value="S-adenosyl-L-methionine-dependent methyltransferases"/>
    <property type="match status" value="1"/>
</dbReference>
<dbReference type="OrthoDB" id="8385759at2"/>
<dbReference type="RefSeq" id="WP_146836198.1">
    <property type="nucleotide sequence ID" value="NZ_BJVQ01000017.1"/>
</dbReference>
<comment type="caution">
    <text evidence="2">The sequence shown here is derived from an EMBL/GenBank/DDBJ whole genome shotgun (WGS) entry which is preliminary data.</text>
</comment>
<reference evidence="2 4" key="1">
    <citation type="submission" date="2019-07" db="EMBL/GenBank/DDBJ databases">
        <title>Whole genome shotgun sequence of Cellulomonas hominis NBRC 16055.</title>
        <authorList>
            <person name="Hosoyama A."/>
            <person name="Uohara A."/>
            <person name="Ohji S."/>
            <person name="Ichikawa N."/>
        </authorList>
    </citation>
    <scope>NUCLEOTIDE SEQUENCE [LARGE SCALE GENOMIC DNA]</scope>
    <source>
        <strain evidence="2 4">NBRC 16055</strain>
    </source>
</reference>
<keyword evidence="2" id="KW-0489">Methyltransferase</keyword>
<sequence>MTDAALAVNQRNWDAAVPGHLVAYGVDDFVADPGRVSSVVREDLPLLAPHLPGGSPAGLDLVHLQCHIGLDTLSWARLGARVTGVDFSPAATAAGREIASRAGLAATFVDSDVDHALDACPGPFDVVYTGIGALCWLPDLTRWARVVAGLLRPGGTFYVRDAHPALQAVDAERTDGLLVLADPYFGSGTPRHYAHTTTYAGTEVPEDSADSYEWQHDLGEIVQALLDAGLRLTSLAEHRSLPWRALPQMVREGASWVLPEGADRLPLAFSLTATR</sequence>
<reference evidence="3 5" key="2">
    <citation type="submission" date="2020-08" db="EMBL/GenBank/DDBJ databases">
        <title>Sequencing the genomes of 1000 actinobacteria strains.</title>
        <authorList>
            <person name="Klenk H.-P."/>
        </authorList>
    </citation>
    <scope>NUCLEOTIDE SEQUENCE [LARGE SCALE GENOMIC DNA]</scope>
    <source>
        <strain evidence="3 5">DSM 9581</strain>
    </source>
</reference>
<dbReference type="Pfam" id="PF08242">
    <property type="entry name" value="Methyltransf_12"/>
    <property type="match status" value="1"/>
</dbReference>
<evidence type="ECO:0000313" key="2">
    <source>
        <dbReference type="EMBL" id="GEL46466.1"/>
    </source>
</evidence>
<evidence type="ECO:0000259" key="1">
    <source>
        <dbReference type="Pfam" id="PF08242"/>
    </source>
</evidence>
<dbReference type="InterPro" id="IPR013217">
    <property type="entry name" value="Methyltransf_12"/>
</dbReference>
<feature type="domain" description="Methyltransferase type 12" evidence="1">
    <location>
        <begin position="63"/>
        <end position="157"/>
    </location>
</feature>
<evidence type="ECO:0000313" key="4">
    <source>
        <dbReference type="Proteomes" id="UP000321723"/>
    </source>
</evidence>
<keyword evidence="2" id="KW-0808">Transferase</keyword>
<accession>A0A511FB29</accession>
<evidence type="ECO:0000313" key="5">
    <source>
        <dbReference type="Proteomes" id="UP000564629"/>
    </source>
</evidence>
<dbReference type="EMBL" id="BJVQ01000017">
    <property type="protein sequence ID" value="GEL46466.1"/>
    <property type="molecule type" value="Genomic_DNA"/>
</dbReference>
<dbReference type="Proteomes" id="UP000564629">
    <property type="component" value="Unassembled WGS sequence"/>
</dbReference>
<gene>
    <name evidence="2" type="ORF">CHO01_15820</name>
    <name evidence="3" type="ORF">HNR08_000271</name>
</gene>
<dbReference type="Proteomes" id="UP000321723">
    <property type="component" value="Unassembled WGS sequence"/>
</dbReference>
<dbReference type="AlphaFoldDB" id="A0A511FB29"/>
<name>A0A511FB29_9CELL</name>
<dbReference type="GO" id="GO:0008168">
    <property type="term" value="F:methyltransferase activity"/>
    <property type="evidence" value="ECO:0007669"/>
    <property type="project" value="UniProtKB-KW"/>
</dbReference>